<sequence length="144" mass="15980">MNLKQIDVTGCRLEGAITKELSHAGPKHHAIILGEHEDGHVYIAESMDYGYQVSTYQDFHNRYSPNGEIIVSSNSGKFENITVAKRAIEEIKQGGKGIYNLITNNCECFVNRAMKDKSYSNQVINTGLGILAFIGLVYVVKQAK</sequence>
<reference evidence="2 3" key="2">
    <citation type="journal article" date="2022" name="Mar. Drugs">
        <title>Bioassay-Guided Fractionation Leads to the Detection of Cholic Acid Generated by the Rare Thalassomonas sp.</title>
        <authorList>
            <person name="Pheiffer F."/>
            <person name="Schneider Y.K."/>
            <person name="Hansen E.H."/>
            <person name="Andersen J.H."/>
            <person name="Isaksson J."/>
            <person name="Busche T."/>
            <person name="R C."/>
            <person name="Kalinowski J."/>
            <person name="Zyl L.V."/>
            <person name="Trindade M."/>
        </authorList>
    </citation>
    <scope>NUCLEOTIDE SEQUENCE [LARGE SCALE GENOMIC DNA]</scope>
    <source>
        <strain evidence="2 3">XOM25</strain>
    </source>
</reference>
<reference evidence="2 3" key="1">
    <citation type="journal article" date="2015" name="Genome Announc.">
        <title>Draft Genome Sequences of Marine Isolates of Thalassomonas viridans and Thalassomonas actiniarum.</title>
        <authorList>
            <person name="Olonade I."/>
            <person name="van Zyl L.J."/>
            <person name="Trindade M."/>
        </authorList>
    </citation>
    <scope>NUCLEOTIDE SEQUENCE [LARGE SCALE GENOMIC DNA]</scope>
    <source>
        <strain evidence="2 3">XOM25</strain>
    </source>
</reference>
<evidence type="ECO:0008006" key="4">
    <source>
        <dbReference type="Google" id="ProtNLM"/>
    </source>
</evidence>
<gene>
    <name evidence="2" type="ORF">SG34_027810</name>
</gene>
<evidence type="ECO:0000313" key="2">
    <source>
        <dbReference type="EMBL" id="WDE05062.1"/>
    </source>
</evidence>
<protein>
    <recommendedName>
        <fullName evidence="4">LRAT domain-containing protein</fullName>
    </recommendedName>
</protein>
<dbReference type="RefSeq" id="WP_044838782.1">
    <property type="nucleotide sequence ID" value="NZ_CP059733.1"/>
</dbReference>
<accession>A0AAE9Z2I8</accession>
<keyword evidence="1" id="KW-0812">Transmembrane</keyword>
<keyword evidence="1" id="KW-1133">Transmembrane helix</keyword>
<name>A0AAE9Z2I8_9GAMM</name>
<evidence type="ECO:0000313" key="3">
    <source>
        <dbReference type="Proteomes" id="UP000032352"/>
    </source>
</evidence>
<evidence type="ECO:0000256" key="1">
    <source>
        <dbReference type="SAM" id="Phobius"/>
    </source>
</evidence>
<organism evidence="2 3">
    <name type="scientific">Thalassomonas viridans</name>
    <dbReference type="NCBI Taxonomy" id="137584"/>
    <lineage>
        <taxon>Bacteria</taxon>
        <taxon>Pseudomonadati</taxon>
        <taxon>Pseudomonadota</taxon>
        <taxon>Gammaproteobacteria</taxon>
        <taxon>Alteromonadales</taxon>
        <taxon>Colwelliaceae</taxon>
        <taxon>Thalassomonas</taxon>
    </lineage>
</organism>
<dbReference type="EMBL" id="CP059733">
    <property type="protein sequence ID" value="WDE05062.1"/>
    <property type="molecule type" value="Genomic_DNA"/>
</dbReference>
<feature type="transmembrane region" description="Helical" evidence="1">
    <location>
        <begin position="122"/>
        <end position="140"/>
    </location>
</feature>
<dbReference type="Gene3D" id="3.90.1720.10">
    <property type="entry name" value="endopeptidase domain like (from Nostoc punctiforme)"/>
    <property type="match status" value="1"/>
</dbReference>
<dbReference type="KEGG" id="tvd:SG34_027810"/>
<keyword evidence="3" id="KW-1185">Reference proteome</keyword>
<dbReference type="AlphaFoldDB" id="A0AAE9Z2I8"/>
<keyword evidence="1" id="KW-0472">Membrane</keyword>
<dbReference type="Proteomes" id="UP000032352">
    <property type="component" value="Chromosome"/>
</dbReference>
<proteinExistence type="predicted"/>